<name>A0ACC2DZS7_DIPCM</name>
<accession>A0ACC2DZS7</accession>
<sequence length="169" mass="19470">MKADLSTGLQVALNTLLMYKSKSFNQRKTLTKLKSFTETARLSSARTVKKLKSFGGFEGLKQVNLIKTIKSLFQDKLVKIINTTKHEIVLKECEHRVWGADIMVVSAMEARYLSLKHLGPCTRIGAMEIGQDGKRIPTSIYLHKEQLKDCFRIFFKYSEENKRFYLQTD</sequence>
<keyword evidence="2" id="KW-1185">Reference proteome</keyword>
<dbReference type="Proteomes" id="UP001162992">
    <property type="component" value="Chromosome 4"/>
</dbReference>
<evidence type="ECO:0000313" key="2">
    <source>
        <dbReference type="Proteomes" id="UP001162992"/>
    </source>
</evidence>
<gene>
    <name evidence="1" type="ORF">O6H91_04G103200</name>
</gene>
<protein>
    <submittedName>
        <fullName evidence="1">Uncharacterized protein</fullName>
    </submittedName>
</protein>
<evidence type="ECO:0000313" key="1">
    <source>
        <dbReference type="EMBL" id="KAJ7559844.1"/>
    </source>
</evidence>
<organism evidence="1 2">
    <name type="scientific">Diphasiastrum complanatum</name>
    <name type="common">Issler's clubmoss</name>
    <name type="synonym">Lycopodium complanatum</name>
    <dbReference type="NCBI Taxonomy" id="34168"/>
    <lineage>
        <taxon>Eukaryota</taxon>
        <taxon>Viridiplantae</taxon>
        <taxon>Streptophyta</taxon>
        <taxon>Embryophyta</taxon>
        <taxon>Tracheophyta</taxon>
        <taxon>Lycopodiopsida</taxon>
        <taxon>Lycopodiales</taxon>
        <taxon>Lycopodiaceae</taxon>
        <taxon>Lycopodioideae</taxon>
        <taxon>Diphasiastrum</taxon>
    </lineage>
</organism>
<proteinExistence type="predicted"/>
<reference evidence="2" key="1">
    <citation type="journal article" date="2024" name="Proc. Natl. Acad. Sci. U.S.A.">
        <title>Extraordinary preservation of gene collinearity over three hundred million years revealed in homosporous lycophytes.</title>
        <authorList>
            <person name="Li C."/>
            <person name="Wickell D."/>
            <person name="Kuo L.Y."/>
            <person name="Chen X."/>
            <person name="Nie B."/>
            <person name="Liao X."/>
            <person name="Peng D."/>
            <person name="Ji J."/>
            <person name="Jenkins J."/>
            <person name="Williams M."/>
            <person name="Shu S."/>
            <person name="Plott C."/>
            <person name="Barry K."/>
            <person name="Rajasekar S."/>
            <person name="Grimwood J."/>
            <person name="Han X."/>
            <person name="Sun S."/>
            <person name="Hou Z."/>
            <person name="He W."/>
            <person name="Dai G."/>
            <person name="Sun C."/>
            <person name="Schmutz J."/>
            <person name="Leebens-Mack J.H."/>
            <person name="Li F.W."/>
            <person name="Wang L."/>
        </authorList>
    </citation>
    <scope>NUCLEOTIDE SEQUENCE [LARGE SCALE GENOMIC DNA]</scope>
    <source>
        <strain evidence="2">cv. PW_Plant_1</strain>
    </source>
</reference>
<comment type="caution">
    <text evidence="1">The sequence shown here is derived from an EMBL/GenBank/DDBJ whole genome shotgun (WGS) entry which is preliminary data.</text>
</comment>
<dbReference type="EMBL" id="CM055095">
    <property type="protein sequence ID" value="KAJ7559844.1"/>
    <property type="molecule type" value="Genomic_DNA"/>
</dbReference>